<gene>
    <name evidence="1" type="ORF">U064_0692</name>
</gene>
<proteinExistence type="predicted"/>
<name>V5NLX9_HELPX</name>
<dbReference type="PATRIC" id="fig|1407463.3.peg.710"/>
<organism evidence="1 2">
    <name type="scientific">Helicobacter pylori BM012S</name>
    <dbReference type="NCBI Taxonomy" id="1407463"/>
    <lineage>
        <taxon>Bacteria</taxon>
        <taxon>Pseudomonadati</taxon>
        <taxon>Campylobacterota</taxon>
        <taxon>Epsilonproteobacteria</taxon>
        <taxon>Campylobacterales</taxon>
        <taxon>Helicobacteraceae</taxon>
        <taxon>Helicobacter</taxon>
    </lineage>
</organism>
<reference evidence="1 2" key="1">
    <citation type="journal article" date="2013" name="PLoS ONE">
        <title>Helicobacter pylori genomic microevolution during naturally occurring transmission between adults.</title>
        <authorList>
            <person name="Linz B."/>
            <person name="Windsor H.M."/>
            <person name="Gajewski J.P."/>
            <person name="Hake C.M."/>
            <person name="Drautz D.I."/>
            <person name="Schuster S.C."/>
            <person name="Marshall B.J."/>
        </authorList>
    </citation>
    <scope>NUCLEOTIDE SEQUENCE [LARGE SCALE GENOMIC DNA]</scope>
    <source>
        <strain evidence="1 2">BM012S</strain>
    </source>
</reference>
<evidence type="ECO:0000313" key="2">
    <source>
        <dbReference type="Proteomes" id="UP000018543"/>
    </source>
</evidence>
<accession>V5NLX9</accession>
<dbReference type="Proteomes" id="UP000018543">
    <property type="component" value="Chromosome"/>
</dbReference>
<dbReference type="AlphaFoldDB" id="V5NLX9"/>
<dbReference type="KEGG" id="hez:U064_0692"/>
<protein>
    <submittedName>
        <fullName evidence="1">Uncharacterized protein</fullName>
    </submittedName>
</protein>
<evidence type="ECO:0000313" key="1">
    <source>
        <dbReference type="EMBL" id="AHA89615.1"/>
    </source>
</evidence>
<dbReference type="HOGENOM" id="CLU_3118593_0_0_7"/>
<sequence length="50" mass="5708">MEIKLCKIPMIRDTEQEPNSPPTSAEEAQSSLAFGHFTKKVLFFSECNYL</sequence>
<dbReference type="EMBL" id="CP006889">
    <property type="protein sequence ID" value="AHA89615.1"/>
    <property type="molecule type" value="Genomic_DNA"/>
</dbReference>